<evidence type="ECO:0000313" key="2">
    <source>
        <dbReference type="EMBL" id="SHH15723.1"/>
    </source>
</evidence>
<evidence type="ECO:0000313" key="3">
    <source>
        <dbReference type="Proteomes" id="UP000184447"/>
    </source>
</evidence>
<dbReference type="RefSeq" id="WP_073336082.1">
    <property type="nucleotide sequence ID" value="NZ_FQXM01000002.1"/>
</dbReference>
<feature type="transmembrane region" description="Helical" evidence="1">
    <location>
        <begin position="6"/>
        <end position="24"/>
    </location>
</feature>
<keyword evidence="1" id="KW-0812">Transmembrane</keyword>
<dbReference type="Proteomes" id="UP000184447">
    <property type="component" value="Unassembled WGS sequence"/>
</dbReference>
<organism evidence="2 3">
    <name type="scientific">Clostridium grantii DSM 8605</name>
    <dbReference type="NCBI Taxonomy" id="1121316"/>
    <lineage>
        <taxon>Bacteria</taxon>
        <taxon>Bacillati</taxon>
        <taxon>Bacillota</taxon>
        <taxon>Clostridia</taxon>
        <taxon>Eubacteriales</taxon>
        <taxon>Clostridiaceae</taxon>
        <taxon>Clostridium</taxon>
    </lineage>
</organism>
<keyword evidence="1" id="KW-0472">Membrane</keyword>
<sequence length="119" mass="14344">MSEIILYSIIMALVVYSIYLIYVIKDKGQRTKEEDIILFDSNFYYKDECFYENAGKILNIIIKNENQINSFFNNEIKENALEKTLDKIKEEMIFKNIEIDLKEEDILFIIKLYDIFRNM</sequence>
<dbReference type="STRING" id="1121316.SAMN02745207_00210"/>
<proteinExistence type="predicted"/>
<reference evidence="2 3" key="1">
    <citation type="submission" date="2016-11" db="EMBL/GenBank/DDBJ databases">
        <authorList>
            <person name="Jaros S."/>
            <person name="Januszkiewicz K."/>
            <person name="Wedrychowicz H."/>
        </authorList>
    </citation>
    <scope>NUCLEOTIDE SEQUENCE [LARGE SCALE GENOMIC DNA]</scope>
    <source>
        <strain evidence="2 3">DSM 8605</strain>
    </source>
</reference>
<keyword evidence="3" id="KW-1185">Reference proteome</keyword>
<dbReference type="AlphaFoldDB" id="A0A1M5QQ64"/>
<name>A0A1M5QQ64_9CLOT</name>
<protein>
    <submittedName>
        <fullName evidence="2">Uncharacterized protein</fullName>
    </submittedName>
</protein>
<evidence type="ECO:0000256" key="1">
    <source>
        <dbReference type="SAM" id="Phobius"/>
    </source>
</evidence>
<gene>
    <name evidence="2" type="ORF">SAMN02745207_00210</name>
</gene>
<accession>A0A1M5QQ64</accession>
<keyword evidence="1" id="KW-1133">Transmembrane helix</keyword>
<dbReference type="EMBL" id="FQXM01000002">
    <property type="protein sequence ID" value="SHH15723.1"/>
    <property type="molecule type" value="Genomic_DNA"/>
</dbReference>